<evidence type="ECO:0000313" key="2">
    <source>
        <dbReference type="Proteomes" id="UP001163324"/>
    </source>
</evidence>
<protein>
    <submittedName>
        <fullName evidence="1">Uncharacterized protein</fullName>
    </submittedName>
</protein>
<accession>A0ACC0VEU5</accession>
<proteinExistence type="predicted"/>
<evidence type="ECO:0000313" key="1">
    <source>
        <dbReference type="EMBL" id="KAI9904819.1"/>
    </source>
</evidence>
<comment type="caution">
    <text evidence="1">The sequence shown here is derived from an EMBL/GenBank/DDBJ whole genome shotgun (WGS) entry which is preliminary data.</text>
</comment>
<dbReference type="EMBL" id="CM047940">
    <property type="protein sequence ID" value="KAI9904819.1"/>
    <property type="molecule type" value="Genomic_DNA"/>
</dbReference>
<organism evidence="1 2">
    <name type="scientific">Trichothecium roseum</name>
    <dbReference type="NCBI Taxonomy" id="47278"/>
    <lineage>
        <taxon>Eukaryota</taxon>
        <taxon>Fungi</taxon>
        <taxon>Dikarya</taxon>
        <taxon>Ascomycota</taxon>
        <taxon>Pezizomycotina</taxon>
        <taxon>Sordariomycetes</taxon>
        <taxon>Hypocreomycetidae</taxon>
        <taxon>Hypocreales</taxon>
        <taxon>Hypocreales incertae sedis</taxon>
        <taxon>Trichothecium</taxon>
    </lineage>
</organism>
<keyword evidence="2" id="KW-1185">Reference proteome</keyword>
<name>A0ACC0VEU5_9HYPO</name>
<gene>
    <name evidence="1" type="ORF">N3K66_001348</name>
</gene>
<reference evidence="1" key="1">
    <citation type="submission" date="2022-10" db="EMBL/GenBank/DDBJ databases">
        <title>Complete Genome of Trichothecium roseum strain YXFP-22015, a Plant Pathogen Isolated from Citrus.</title>
        <authorList>
            <person name="Wang Y."/>
            <person name="Zhu L."/>
        </authorList>
    </citation>
    <scope>NUCLEOTIDE SEQUENCE</scope>
    <source>
        <strain evidence="1">YXFP-22015</strain>
    </source>
</reference>
<sequence>MELSEQSIHDVIHPTAAFVNTNNDTYTRKQPDVTTADATWDESALNPKNRIDSLDIPQNPLWQIDGTTAFGSQYYATPLFMGAVAPYRIDLFVPESSTLSRDLRQLLDIDVTFHTRDKHRISSLGITRHLLRIMKYWVSQMDNPRQIYENLPFGSKIVLTNLPLDISKANMEIAQNHALERQLLSATKINEYWGPEIELPPVIDISALVYRSQLHDSVCLVEKDGRSWIFKGLTSFPKYLYHELQQLLKISPHPNIMAKPEFLVTKKCSFGNKTAVVGFLLDYHVHGSLRDLIPFLQLHGKISVSEKLKWSIQLSSALLHLRETTHDFYPDLRLDNLVLTAKRDIVMVDFEQRGVWCEFAAPEVNAIEYMRLLAIDEEIPDDVQEKYSAMLSTLLPEWKRLAAGEEYRWPCSGYNIPWACLQPIEQEACEVYMLGRVLWCIFEGKSAPQRAAAWLSYRWEPLVEFPEFTTTPKPIRDLVDRCTLGRKPSLSQLIVRERNQLVLRHLEHTGKSSPEEVQETARKWWSDEIKSSEEWLAARSKGLKDGDWQGNYYNRPTLREVYSSLKHLEQSGVLG</sequence>
<dbReference type="Proteomes" id="UP001163324">
    <property type="component" value="Chromosome 1"/>
</dbReference>